<dbReference type="Proteomes" id="UP001152747">
    <property type="component" value="Unassembled WGS sequence"/>
</dbReference>
<dbReference type="GO" id="GO:0004888">
    <property type="term" value="F:transmembrane signaling receptor activity"/>
    <property type="evidence" value="ECO:0007669"/>
    <property type="project" value="InterPro"/>
</dbReference>
<dbReference type="Pfam" id="PF02931">
    <property type="entry name" value="Neur_chan_LBD"/>
    <property type="match status" value="1"/>
</dbReference>
<dbReference type="InterPro" id="IPR036719">
    <property type="entry name" value="Neuro-gated_channel_TM_sf"/>
</dbReference>
<evidence type="ECO:0000256" key="5">
    <source>
        <dbReference type="RuleBase" id="RU000687"/>
    </source>
</evidence>
<evidence type="ECO:0000256" key="4">
    <source>
        <dbReference type="ARBA" id="ARBA00023136"/>
    </source>
</evidence>
<feature type="signal peptide" evidence="5">
    <location>
        <begin position="1"/>
        <end position="18"/>
    </location>
</feature>
<comment type="similarity">
    <text evidence="5">Belongs to the ligand-gated ion channel (TC 1.A.9) family.</text>
</comment>
<keyword evidence="5" id="KW-0732">Signal</keyword>
<dbReference type="GO" id="GO:0016020">
    <property type="term" value="C:membrane"/>
    <property type="evidence" value="ECO:0007669"/>
    <property type="project" value="UniProtKB-SubCell"/>
</dbReference>
<feature type="chain" id="PRO_5040545657" description="Neurotransmitter-gated ion-channel ligand-binding domain-containing protein" evidence="5">
    <location>
        <begin position="19"/>
        <end position="414"/>
    </location>
</feature>
<organism evidence="7 8">
    <name type="scientific">Caenorhabditis angaria</name>
    <dbReference type="NCBI Taxonomy" id="860376"/>
    <lineage>
        <taxon>Eukaryota</taxon>
        <taxon>Metazoa</taxon>
        <taxon>Ecdysozoa</taxon>
        <taxon>Nematoda</taxon>
        <taxon>Chromadorea</taxon>
        <taxon>Rhabditida</taxon>
        <taxon>Rhabditina</taxon>
        <taxon>Rhabditomorpha</taxon>
        <taxon>Rhabditoidea</taxon>
        <taxon>Rhabditidae</taxon>
        <taxon>Peloderinae</taxon>
        <taxon>Caenorhabditis</taxon>
    </lineage>
</organism>
<dbReference type="InterPro" id="IPR036734">
    <property type="entry name" value="Neur_chan_lig-bd_sf"/>
</dbReference>
<feature type="transmembrane region" description="Helical" evidence="5">
    <location>
        <begin position="247"/>
        <end position="269"/>
    </location>
</feature>
<dbReference type="PROSITE" id="PS00236">
    <property type="entry name" value="NEUROTR_ION_CHANNEL"/>
    <property type="match status" value="1"/>
</dbReference>
<reference evidence="7" key="1">
    <citation type="submission" date="2022-11" db="EMBL/GenBank/DDBJ databases">
        <authorList>
            <person name="Kikuchi T."/>
        </authorList>
    </citation>
    <scope>NUCLEOTIDE SEQUENCE</scope>
    <source>
        <strain evidence="7">PS1010</strain>
    </source>
</reference>
<protein>
    <recommendedName>
        <fullName evidence="6">Neurotransmitter-gated ion-channel ligand-binding domain-containing protein</fullName>
    </recommendedName>
</protein>
<dbReference type="GO" id="GO:0005230">
    <property type="term" value="F:extracellular ligand-gated monoatomic ion channel activity"/>
    <property type="evidence" value="ECO:0007669"/>
    <property type="project" value="InterPro"/>
</dbReference>
<keyword evidence="5" id="KW-0813">Transport</keyword>
<dbReference type="CDD" id="cd18989">
    <property type="entry name" value="LGIC_ECD_cation"/>
    <property type="match status" value="1"/>
</dbReference>
<evidence type="ECO:0000259" key="6">
    <source>
        <dbReference type="Pfam" id="PF02931"/>
    </source>
</evidence>
<dbReference type="PANTHER" id="PTHR18945">
    <property type="entry name" value="NEUROTRANSMITTER GATED ION CHANNEL"/>
    <property type="match status" value="1"/>
</dbReference>
<proteinExistence type="inferred from homology"/>
<dbReference type="FunFam" id="2.70.170.10:FF:000027">
    <property type="entry name" value="Ligand-Gated ion Channel"/>
    <property type="match status" value="1"/>
</dbReference>
<evidence type="ECO:0000256" key="2">
    <source>
        <dbReference type="ARBA" id="ARBA00022692"/>
    </source>
</evidence>
<evidence type="ECO:0000256" key="3">
    <source>
        <dbReference type="ARBA" id="ARBA00022989"/>
    </source>
</evidence>
<dbReference type="OrthoDB" id="5866477at2759"/>
<comment type="caution">
    <text evidence="7">The sequence shown here is derived from an EMBL/GenBank/DDBJ whole genome shotgun (WGS) entry which is preliminary data.</text>
</comment>
<feature type="domain" description="Neurotransmitter-gated ion-channel ligand-binding" evidence="6">
    <location>
        <begin position="30"/>
        <end position="243"/>
    </location>
</feature>
<sequence>MKPLFYFLFFSVFALCFSDEYEVLLENQQKLSKFLFDEEKYDKEMAPFPDDSSQYFIKKPWNYTLDIIRLKLIDVDEPKEQITVILQMMQTWNDRRLAWKKEDFGNITGIYTRLEKVWSPPFIAFGASEVVEHRDQNHRMVKVFENGTINAHIPLKITSNCKMDLTNFPFDTHICDIRAGLPEYNSTQFNINIWLSDDILNSCLLGNAAWDIVDSSCGQEHVRTKDGYFDDTKMGVVKLMIKRNALYYLYMIVLPIFIINSISIAGVFLKDTEKMDRFTIGLTHIMTMTFILALIADNLPKSEQIPLLGRYIIFGLCTMIVALTFSTYLKKISAFFGEKLKSTRSSFGQRLRRFIGSPLRISCIIIFQIINALAVLFLIYRFFAFEYEYGIENCVATPKTMDVIAEHFMENGFD</sequence>
<feature type="transmembrane region" description="Helical" evidence="5">
    <location>
        <begin position="359"/>
        <end position="383"/>
    </location>
</feature>
<name>A0A9P1J1Q9_9PELO</name>
<dbReference type="PRINTS" id="PR00252">
    <property type="entry name" value="NRIONCHANNEL"/>
</dbReference>
<comment type="subcellular location">
    <subcellularLocation>
        <location evidence="1">Membrane</location>
        <topology evidence="1">Multi-pass membrane protein</topology>
    </subcellularLocation>
</comment>
<dbReference type="AlphaFoldDB" id="A0A9P1J1Q9"/>
<evidence type="ECO:0000313" key="8">
    <source>
        <dbReference type="Proteomes" id="UP001152747"/>
    </source>
</evidence>
<gene>
    <name evidence="7" type="ORF">CAMP_LOCUS16754</name>
</gene>
<evidence type="ECO:0000313" key="7">
    <source>
        <dbReference type="EMBL" id="CAI5454117.1"/>
    </source>
</evidence>
<keyword evidence="3 5" id="KW-1133">Transmembrane helix</keyword>
<feature type="transmembrane region" description="Helical" evidence="5">
    <location>
        <begin position="278"/>
        <end position="296"/>
    </location>
</feature>
<keyword evidence="4 5" id="KW-0472">Membrane</keyword>
<dbReference type="Gene3D" id="2.70.170.10">
    <property type="entry name" value="Neurotransmitter-gated ion-channel ligand-binding domain"/>
    <property type="match status" value="1"/>
</dbReference>
<dbReference type="InterPro" id="IPR038050">
    <property type="entry name" value="Neuro_actylchol_rec"/>
</dbReference>
<dbReference type="SUPFAM" id="SSF63712">
    <property type="entry name" value="Nicotinic receptor ligand binding domain-like"/>
    <property type="match status" value="1"/>
</dbReference>
<dbReference type="EMBL" id="CANHGI010000006">
    <property type="protein sequence ID" value="CAI5454117.1"/>
    <property type="molecule type" value="Genomic_DNA"/>
</dbReference>
<evidence type="ECO:0000256" key="1">
    <source>
        <dbReference type="ARBA" id="ARBA00004141"/>
    </source>
</evidence>
<dbReference type="InterPro" id="IPR018000">
    <property type="entry name" value="Neurotransmitter_ion_chnl_CS"/>
</dbReference>
<dbReference type="Gene3D" id="1.20.58.390">
    <property type="entry name" value="Neurotransmitter-gated ion-channel transmembrane domain"/>
    <property type="match status" value="1"/>
</dbReference>
<dbReference type="SUPFAM" id="SSF90112">
    <property type="entry name" value="Neurotransmitter-gated ion-channel transmembrane pore"/>
    <property type="match status" value="1"/>
</dbReference>
<keyword evidence="5" id="KW-0406">Ion transport</keyword>
<dbReference type="InterPro" id="IPR006202">
    <property type="entry name" value="Neur_chan_lig-bd"/>
</dbReference>
<keyword evidence="2 5" id="KW-0812">Transmembrane</keyword>
<dbReference type="InterPro" id="IPR006201">
    <property type="entry name" value="Neur_channel"/>
</dbReference>
<keyword evidence="8" id="KW-1185">Reference proteome</keyword>
<keyword evidence="5" id="KW-0407">Ion channel</keyword>
<accession>A0A9P1J1Q9</accession>
<feature type="transmembrane region" description="Helical" evidence="5">
    <location>
        <begin position="308"/>
        <end position="329"/>
    </location>
</feature>